<reference evidence="5" key="1">
    <citation type="submission" date="2023-03" db="EMBL/GenBank/DDBJ databases">
        <authorList>
            <person name="Steffen K."/>
            <person name="Cardenas P."/>
        </authorList>
    </citation>
    <scope>NUCLEOTIDE SEQUENCE</scope>
</reference>
<evidence type="ECO:0000259" key="3">
    <source>
        <dbReference type="Pfam" id="PF00501"/>
    </source>
</evidence>
<dbReference type="PANTHER" id="PTHR24095">
    <property type="entry name" value="ACETYL-COENZYME A SYNTHETASE"/>
    <property type="match status" value="1"/>
</dbReference>
<dbReference type="InterPro" id="IPR045851">
    <property type="entry name" value="AMP-bd_C_sf"/>
</dbReference>
<dbReference type="InterPro" id="IPR032387">
    <property type="entry name" value="ACAS_N"/>
</dbReference>
<dbReference type="Gene3D" id="3.40.50.12780">
    <property type="entry name" value="N-terminal domain of ligase-like"/>
    <property type="match status" value="1"/>
</dbReference>
<dbReference type="AlphaFoldDB" id="A0AA35WS33"/>
<dbReference type="InterPro" id="IPR000873">
    <property type="entry name" value="AMP-dep_synth/lig_dom"/>
</dbReference>
<dbReference type="GO" id="GO:0003987">
    <property type="term" value="F:acetate-CoA ligase activity"/>
    <property type="evidence" value="ECO:0007669"/>
    <property type="project" value="UniProtKB-EC"/>
</dbReference>
<evidence type="ECO:0000313" key="5">
    <source>
        <dbReference type="EMBL" id="CAI8031748.1"/>
    </source>
</evidence>
<dbReference type="GO" id="GO:0005739">
    <property type="term" value="C:mitochondrion"/>
    <property type="evidence" value="ECO:0007669"/>
    <property type="project" value="TreeGrafter"/>
</dbReference>
<dbReference type="InterPro" id="IPR042099">
    <property type="entry name" value="ANL_N_sf"/>
</dbReference>
<evidence type="ECO:0000259" key="4">
    <source>
        <dbReference type="Pfam" id="PF16177"/>
    </source>
</evidence>
<feature type="domain" description="AMP-dependent synthetase/ligase" evidence="3">
    <location>
        <begin position="89"/>
        <end position="445"/>
    </location>
</feature>
<dbReference type="EC" id="6.2.1.1" evidence="2"/>
<evidence type="ECO:0000313" key="6">
    <source>
        <dbReference type="Proteomes" id="UP001174909"/>
    </source>
</evidence>
<dbReference type="GO" id="GO:0006085">
    <property type="term" value="P:acetyl-CoA biosynthetic process"/>
    <property type="evidence" value="ECO:0007669"/>
    <property type="project" value="TreeGrafter"/>
</dbReference>
<proteinExistence type="inferred from homology"/>
<organism evidence="5 6">
    <name type="scientific">Geodia barretti</name>
    <name type="common">Barrett's horny sponge</name>
    <dbReference type="NCBI Taxonomy" id="519541"/>
    <lineage>
        <taxon>Eukaryota</taxon>
        <taxon>Metazoa</taxon>
        <taxon>Porifera</taxon>
        <taxon>Demospongiae</taxon>
        <taxon>Heteroscleromorpha</taxon>
        <taxon>Tetractinellida</taxon>
        <taxon>Astrophorina</taxon>
        <taxon>Geodiidae</taxon>
        <taxon>Geodia</taxon>
    </lineage>
</organism>
<keyword evidence="6" id="KW-1185">Reference proteome</keyword>
<evidence type="ECO:0000256" key="2">
    <source>
        <dbReference type="ARBA" id="ARBA00013275"/>
    </source>
</evidence>
<name>A0AA35WS33_GEOBA</name>
<evidence type="ECO:0000256" key="1">
    <source>
        <dbReference type="ARBA" id="ARBA00006432"/>
    </source>
</evidence>
<accession>A0AA35WS33</accession>
<comment type="similarity">
    <text evidence="1">Belongs to the ATP-dependent AMP-binding enzyme family.</text>
</comment>
<sequence length="685" mass="77050">MVDINFIYRIPNLVINSPPLHMDSKSDTVDYEAMYDESIKNPTEFWSRQAKKFLKWIKIFDEVDGCRLEEGVISWFTGGQLNVSYNCLDRHAVKNGERTALIWENNRTKEQINGIHECISYRKLLEMTCQIANVLRTNCGIKKGDRIVIYMPTCPLAVAAMLACARIGAVHCVLYSVLGVRDIMKRIKSSEAKVVVTAQKAFVGDKCLHLRSNIDKTLKLLEKTNENSVNHVLVWKMNDCDIGDTLRDTDLETISYHPLKATGRALCYLMPDKTNFTHFGCRVKLFSLKKAMKAAPTYCEPVAMESEDPLFIMYTSGTTDEPTGILHTQAGYLLCAAMTHKYVFDYKIGEVFACVADLGWIAAHTSVVYGPLCNGGTTVLFQGTATYPDSGRYWEMVERLKVNHFYTSPAAIKKLMKDNLNCVNDYNVSSLKTIALELGGFALSPWPGSKLKPGVCAKPFLGVEPIIVNEKGEILQESGVQGLLCFRHPFPAMGREIIGGSFKNKYFSSFPGKYFTGDWAYRDMDGDYQIVGRKDDIVRIKGVWIQIPEIESSIVGKSNNIENASYIGLSSEPSATTDACVVVEVRKSVPESQQKCKKFYRDILESVKSSIINIAGEHALPRFVLVVRESVYTWSNKMCRSIYRDMAEGFFKPLLKHVDPSENIVLLDYTTSPLPPVANKWEHLQ</sequence>
<comment type="caution">
    <text evidence="5">The sequence shown here is derived from an EMBL/GenBank/DDBJ whole genome shotgun (WGS) entry which is preliminary data.</text>
</comment>
<gene>
    <name evidence="5" type="ORF">GBAR_LOCUS17999</name>
</gene>
<protein>
    <recommendedName>
        <fullName evidence="2">acetate--CoA ligase</fullName>
        <ecNumber evidence="2">6.2.1.1</ecNumber>
    </recommendedName>
</protein>
<dbReference type="PANTHER" id="PTHR24095:SF14">
    <property type="entry name" value="ACETYL-COENZYME A SYNTHETASE 1"/>
    <property type="match status" value="1"/>
</dbReference>
<dbReference type="SUPFAM" id="SSF56801">
    <property type="entry name" value="Acetyl-CoA synthetase-like"/>
    <property type="match status" value="1"/>
</dbReference>
<dbReference type="Pfam" id="PF16177">
    <property type="entry name" value="ACAS_N"/>
    <property type="match status" value="1"/>
</dbReference>
<dbReference type="EMBL" id="CASHTH010002562">
    <property type="protein sequence ID" value="CAI8031748.1"/>
    <property type="molecule type" value="Genomic_DNA"/>
</dbReference>
<dbReference type="Pfam" id="PF00501">
    <property type="entry name" value="AMP-binding"/>
    <property type="match status" value="1"/>
</dbReference>
<feature type="domain" description="Acetyl-coenzyme A synthetase N-terminal" evidence="4">
    <location>
        <begin position="31"/>
        <end position="87"/>
    </location>
</feature>
<dbReference type="Gene3D" id="3.30.300.30">
    <property type="match status" value="1"/>
</dbReference>
<dbReference type="Proteomes" id="UP001174909">
    <property type="component" value="Unassembled WGS sequence"/>
</dbReference>